<name>A0A239BWV2_9PSED</name>
<reference evidence="2" key="1">
    <citation type="submission" date="2017-06" db="EMBL/GenBank/DDBJ databases">
        <authorList>
            <person name="Varghese N."/>
            <person name="Submissions S."/>
        </authorList>
    </citation>
    <scope>NUCLEOTIDE SEQUENCE [LARGE SCALE GENOMIC DNA]</scope>
    <source>
        <strain evidence="2">DSM 22348</strain>
    </source>
</reference>
<dbReference type="STRING" id="1215104.GCA_000730585_00175"/>
<organism evidence="1 2">
    <name type="scientific">Pseudomonas japonica</name>
    <dbReference type="NCBI Taxonomy" id="256466"/>
    <lineage>
        <taxon>Bacteria</taxon>
        <taxon>Pseudomonadati</taxon>
        <taxon>Pseudomonadota</taxon>
        <taxon>Gammaproteobacteria</taxon>
        <taxon>Pseudomonadales</taxon>
        <taxon>Pseudomonadaceae</taxon>
        <taxon>Pseudomonas</taxon>
    </lineage>
</organism>
<keyword evidence="2" id="KW-1185">Reference proteome</keyword>
<evidence type="ECO:0000313" key="2">
    <source>
        <dbReference type="Proteomes" id="UP000198407"/>
    </source>
</evidence>
<gene>
    <name evidence="1" type="ORF">SAMN05444352_103251</name>
</gene>
<dbReference type="Proteomes" id="UP000198407">
    <property type="component" value="Unassembled WGS sequence"/>
</dbReference>
<evidence type="ECO:0000313" key="1">
    <source>
        <dbReference type="EMBL" id="SNS12497.1"/>
    </source>
</evidence>
<proteinExistence type="predicted"/>
<protein>
    <submittedName>
        <fullName evidence="1">Uncharacterized protein</fullName>
    </submittedName>
</protein>
<dbReference type="EMBL" id="FZOL01000003">
    <property type="protein sequence ID" value="SNS12497.1"/>
    <property type="molecule type" value="Genomic_DNA"/>
</dbReference>
<dbReference type="AlphaFoldDB" id="A0A239BWV2"/>
<accession>A0A239BWV2</accession>
<dbReference type="RefSeq" id="WP_245655672.1">
    <property type="nucleotide sequence ID" value="NZ_FZOL01000003.1"/>
</dbReference>
<sequence length="61" mass="7164">MGWPRGEPYARSFHERFPSRDAFWVRRPDKDQLPQVAEPAPLEWFLKAMRGGAGDPKIRVR</sequence>